<evidence type="ECO:0000313" key="3">
    <source>
        <dbReference type="EMBL" id="ELU18635.1"/>
    </source>
</evidence>
<sequence length="117" mass="13390">MEALILILALWTTSVQCQATWKLTPLTAEQGQRCCVDAHSALLQIAQLKSQLSQLHLQLQETRSSLQQQKQATDLHRQELNGLKEQISGQLQPEDNPIDFKYSFVYFILRQNNSKPN</sequence>
<dbReference type="EMBL" id="AMQN01003724">
    <property type="status" value="NOT_ANNOTATED_CDS"/>
    <property type="molecule type" value="Genomic_DNA"/>
</dbReference>
<accession>R7VMD2</accession>
<dbReference type="EnsemblMetazoa" id="CapteT209190">
    <property type="protein sequence ID" value="CapteP209190"/>
    <property type="gene ID" value="CapteG209190"/>
</dbReference>
<proteinExistence type="predicted"/>
<name>R7VMD2_CAPTE</name>
<reference evidence="3 5" key="2">
    <citation type="journal article" date="2013" name="Nature">
        <title>Insights into bilaterian evolution from three spiralian genomes.</title>
        <authorList>
            <person name="Simakov O."/>
            <person name="Marletaz F."/>
            <person name="Cho S.J."/>
            <person name="Edsinger-Gonzales E."/>
            <person name="Havlak P."/>
            <person name="Hellsten U."/>
            <person name="Kuo D.H."/>
            <person name="Larsson T."/>
            <person name="Lv J."/>
            <person name="Arendt D."/>
            <person name="Savage R."/>
            <person name="Osoegawa K."/>
            <person name="de Jong P."/>
            <person name="Grimwood J."/>
            <person name="Chapman J.A."/>
            <person name="Shapiro H."/>
            <person name="Aerts A."/>
            <person name="Otillar R.P."/>
            <person name="Terry A.Y."/>
            <person name="Boore J.L."/>
            <person name="Grigoriev I.V."/>
            <person name="Lindberg D.R."/>
            <person name="Seaver E.C."/>
            <person name="Weisblat D.A."/>
            <person name="Putnam N.H."/>
            <person name="Rokhsar D.S."/>
        </authorList>
    </citation>
    <scope>NUCLEOTIDE SEQUENCE</scope>
    <source>
        <strain evidence="3 5">I ESC-2004</strain>
    </source>
</reference>
<organism evidence="3">
    <name type="scientific">Capitella teleta</name>
    <name type="common">Polychaete worm</name>
    <dbReference type="NCBI Taxonomy" id="283909"/>
    <lineage>
        <taxon>Eukaryota</taxon>
        <taxon>Metazoa</taxon>
        <taxon>Spiralia</taxon>
        <taxon>Lophotrochozoa</taxon>
        <taxon>Annelida</taxon>
        <taxon>Polychaeta</taxon>
        <taxon>Sedentaria</taxon>
        <taxon>Scolecida</taxon>
        <taxon>Capitellidae</taxon>
        <taxon>Capitella</taxon>
    </lineage>
</organism>
<evidence type="ECO:0000256" key="2">
    <source>
        <dbReference type="SAM" id="SignalP"/>
    </source>
</evidence>
<feature type="signal peptide" evidence="2">
    <location>
        <begin position="1"/>
        <end position="17"/>
    </location>
</feature>
<feature type="chain" id="PRO_5008789204" evidence="2">
    <location>
        <begin position="18"/>
        <end position="117"/>
    </location>
</feature>
<reference evidence="4" key="3">
    <citation type="submission" date="2015-06" db="UniProtKB">
        <authorList>
            <consortium name="EnsemblMetazoa"/>
        </authorList>
    </citation>
    <scope>IDENTIFICATION</scope>
</reference>
<evidence type="ECO:0000313" key="4">
    <source>
        <dbReference type="EnsemblMetazoa" id="CapteP209190"/>
    </source>
</evidence>
<dbReference type="HOGENOM" id="CLU_2087077_0_0_1"/>
<dbReference type="AlphaFoldDB" id="R7VMD2"/>
<keyword evidence="2" id="KW-0732">Signal</keyword>
<keyword evidence="1" id="KW-0175">Coiled coil</keyword>
<dbReference type="EMBL" id="KB291800">
    <property type="protein sequence ID" value="ELU18635.1"/>
    <property type="molecule type" value="Genomic_DNA"/>
</dbReference>
<feature type="coiled-coil region" evidence="1">
    <location>
        <begin position="45"/>
        <end position="86"/>
    </location>
</feature>
<evidence type="ECO:0000313" key="5">
    <source>
        <dbReference type="Proteomes" id="UP000014760"/>
    </source>
</evidence>
<gene>
    <name evidence="3" type="ORF">CAPTEDRAFT_209190</name>
</gene>
<protein>
    <submittedName>
        <fullName evidence="3 4">Uncharacterized protein</fullName>
    </submittedName>
</protein>
<evidence type="ECO:0000256" key="1">
    <source>
        <dbReference type="SAM" id="Coils"/>
    </source>
</evidence>
<keyword evidence="5" id="KW-1185">Reference proteome</keyword>
<dbReference type="Proteomes" id="UP000014760">
    <property type="component" value="Unassembled WGS sequence"/>
</dbReference>
<reference evidence="5" key="1">
    <citation type="submission" date="2012-12" db="EMBL/GenBank/DDBJ databases">
        <authorList>
            <person name="Hellsten U."/>
            <person name="Grimwood J."/>
            <person name="Chapman J.A."/>
            <person name="Shapiro H."/>
            <person name="Aerts A."/>
            <person name="Otillar R.P."/>
            <person name="Terry A.Y."/>
            <person name="Boore J.L."/>
            <person name="Simakov O."/>
            <person name="Marletaz F."/>
            <person name="Cho S.-J."/>
            <person name="Edsinger-Gonzales E."/>
            <person name="Havlak P."/>
            <person name="Kuo D.-H."/>
            <person name="Larsson T."/>
            <person name="Lv J."/>
            <person name="Arendt D."/>
            <person name="Savage R."/>
            <person name="Osoegawa K."/>
            <person name="de Jong P."/>
            <person name="Lindberg D.R."/>
            <person name="Seaver E.C."/>
            <person name="Weisblat D.A."/>
            <person name="Putnam N.H."/>
            <person name="Grigoriev I.V."/>
            <person name="Rokhsar D.S."/>
        </authorList>
    </citation>
    <scope>NUCLEOTIDE SEQUENCE</scope>
    <source>
        <strain evidence="5">I ESC-2004</strain>
    </source>
</reference>